<evidence type="ECO:0000256" key="3">
    <source>
        <dbReference type="ARBA" id="ARBA00006793"/>
    </source>
</evidence>
<dbReference type="OrthoDB" id="10072614at2759"/>
<dbReference type="GO" id="GO:0000724">
    <property type="term" value="P:double-strand break repair via homologous recombination"/>
    <property type="evidence" value="ECO:0007669"/>
    <property type="project" value="TreeGrafter"/>
</dbReference>
<dbReference type="EMBL" id="ML995479">
    <property type="protein sequence ID" value="KAF2144764.1"/>
    <property type="molecule type" value="Genomic_DNA"/>
</dbReference>
<proteinExistence type="inferred from homology"/>
<dbReference type="PANTHER" id="PTHR19306:SF6">
    <property type="entry name" value="STRUCTURAL MAINTENANCE OF CHROMOSOMES PROTEIN 6"/>
    <property type="match status" value="1"/>
</dbReference>
<feature type="region of interest" description="Disordered" evidence="13">
    <location>
        <begin position="732"/>
        <end position="751"/>
    </location>
</feature>
<evidence type="ECO:0000256" key="8">
    <source>
        <dbReference type="ARBA" id="ARBA00023054"/>
    </source>
</evidence>
<evidence type="ECO:0000256" key="6">
    <source>
        <dbReference type="ARBA" id="ARBA00022763"/>
    </source>
</evidence>
<dbReference type="RefSeq" id="XP_033400476.1">
    <property type="nucleotide sequence ID" value="XM_033536583.1"/>
</dbReference>
<evidence type="ECO:0000256" key="1">
    <source>
        <dbReference type="ARBA" id="ARBA00004123"/>
    </source>
</evidence>
<evidence type="ECO:0000256" key="13">
    <source>
        <dbReference type="SAM" id="MobiDB-lite"/>
    </source>
</evidence>
<protein>
    <recommendedName>
        <fullName evidence="14">RecF/RecN/SMC N-terminal domain-containing protein</fullName>
    </recommendedName>
</protein>
<keyword evidence="4" id="KW-0158">Chromosome</keyword>
<evidence type="ECO:0000256" key="9">
    <source>
        <dbReference type="ARBA" id="ARBA00023172"/>
    </source>
</evidence>
<evidence type="ECO:0000256" key="7">
    <source>
        <dbReference type="ARBA" id="ARBA00022840"/>
    </source>
</evidence>
<evidence type="ECO:0000256" key="11">
    <source>
        <dbReference type="ARBA" id="ARBA00023242"/>
    </source>
</evidence>
<feature type="coiled-coil region" evidence="12">
    <location>
        <begin position="272"/>
        <end position="313"/>
    </location>
</feature>
<dbReference type="GO" id="GO:0003684">
    <property type="term" value="F:damaged DNA binding"/>
    <property type="evidence" value="ECO:0007669"/>
    <property type="project" value="TreeGrafter"/>
</dbReference>
<dbReference type="PANTHER" id="PTHR19306">
    <property type="entry name" value="STRUCTURAL MAINTENANCE OF CHROMOSOMES 5,6 SMC5, SMC6"/>
    <property type="match status" value="1"/>
</dbReference>
<feature type="domain" description="RecF/RecN/SMC N-terminal" evidence="14">
    <location>
        <begin position="31"/>
        <end position="1042"/>
    </location>
</feature>
<keyword evidence="11" id="KW-0539">Nucleus</keyword>
<dbReference type="GO" id="GO:0035861">
    <property type="term" value="C:site of double-strand break"/>
    <property type="evidence" value="ECO:0007669"/>
    <property type="project" value="TreeGrafter"/>
</dbReference>
<gene>
    <name evidence="15" type="ORF">K452DRAFT_222905</name>
</gene>
<keyword evidence="16" id="KW-1185">Reference proteome</keyword>
<dbReference type="InterPro" id="IPR027417">
    <property type="entry name" value="P-loop_NTPase"/>
</dbReference>
<dbReference type="AlphaFoldDB" id="A0A6A6BNE8"/>
<dbReference type="Gene3D" id="3.40.50.300">
    <property type="entry name" value="P-loop containing nucleotide triphosphate hydrolases"/>
    <property type="match status" value="2"/>
</dbReference>
<dbReference type="InterPro" id="IPR003395">
    <property type="entry name" value="RecF/RecN/SMC_N"/>
</dbReference>
<dbReference type="GO" id="GO:0003697">
    <property type="term" value="F:single-stranded DNA binding"/>
    <property type="evidence" value="ECO:0007669"/>
    <property type="project" value="TreeGrafter"/>
</dbReference>
<keyword evidence="6" id="KW-0227">DNA damage</keyword>
<keyword evidence="8 12" id="KW-0175">Coiled coil</keyword>
<organism evidence="15 16">
    <name type="scientific">Aplosporella prunicola CBS 121167</name>
    <dbReference type="NCBI Taxonomy" id="1176127"/>
    <lineage>
        <taxon>Eukaryota</taxon>
        <taxon>Fungi</taxon>
        <taxon>Dikarya</taxon>
        <taxon>Ascomycota</taxon>
        <taxon>Pezizomycotina</taxon>
        <taxon>Dothideomycetes</taxon>
        <taxon>Dothideomycetes incertae sedis</taxon>
        <taxon>Botryosphaeriales</taxon>
        <taxon>Aplosporellaceae</taxon>
        <taxon>Aplosporella</taxon>
    </lineage>
</organism>
<keyword evidence="9" id="KW-0233">DNA recombination</keyword>
<keyword evidence="7" id="KW-0067">ATP-binding</keyword>
<evidence type="ECO:0000313" key="16">
    <source>
        <dbReference type="Proteomes" id="UP000799438"/>
    </source>
</evidence>
<sequence length="1070" mass="122382">MTDQRQEQLMRLIVKRFEKRMDNHAAENAIIEEIKCINFMCHSHLTVPLGPLINFIIGHNGSGKSAVLTALTLCLGAKATSTNRGQNLKSFIKAGEEAAMLAVKIKNHGSSAYKPELYGKSIIVERHFSLNGTSGFKLKNSKEKVISTKKADLEDIIDAFQLQIDNPMNVLSQDMARQFLNHSTAADKYRFFLEGTNLQDLDNDYRLLQHHIDETEDKMRTRKSDQEIKKKKFLEAKQKANLADEHVAIEGRRDHFLALYAWLQVRDQESALETLERKIVEFDEGIEEKTREAEAKSEELEVAQRQKEEAETVVEEAGVPAGPVREDLQSKTATFNKNKEDLMNVMAQQRAIKSAMQTDRKTLQNIENEIRDEKRRQEDANGGEHGDRLREIQDAKAKAEEAKVAYQSHNHNYGALARAREETEAAMNEFQPTLTRAREDMAKHERLLSELRQGQGRWMDAYDQKLPMLLKAIASETRFRHRPVGPFGNHVRLLKPEWAPILERSFGAALNAFAVTNKQDESILRELMRRVGFQTPVLIGNRDALNTAPHEPDANLLTWMRVMKIDDDLVRNQMVINQSIDQTVLIEDFNEAQNFAHSDGQKPRNVKQVFAFNQDRRGGGMRLGWTGAGGATLSPVMAWDRRPRMHADREAQIRATERLMGDCKDAVLDAERTLRSRQEAHKQARQAVEIHKRNYKNLQIQMQKAQDDVEKMQDALEAETPQAGKLEALEAQHQEQEDARQAHENQFEDAVTERDKLNEFQTMLRSEMRELETQLTNIERTVEKARNRVQRLEDRRQRALMAKNAALEAVEAERGRRTDLEAECEAMRATVDRFIADAQKVSERVEVSSNQTVGGVEKTLEKITRDLERYARELGGTREELNMKVMEARGEYEKARKDVEDMDQLVHLLKIALMDRNGRLEKFKVCIGDRAKIAFTYLLAARKFRGEMRIDPKSKQLDLSVEPDITKEKGQGRQTKTLSGGEKSFSTVCLLLSLWDAMGSPTRCLDEFDVFMDSVNRDISMKMIINSCRRSPSKQFLFITPQAMGNVSLGEDVKIIKMSDPERGQTTLPY</sequence>
<feature type="coiled-coil region" evidence="12">
    <location>
        <begin position="356"/>
        <end position="454"/>
    </location>
</feature>
<evidence type="ECO:0000256" key="2">
    <source>
        <dbReference type="ARBA" id="ARBA00004286"/>
    </source>
</evidence>
<accession>A0A6A6BNE8</accession>
<dbReference type="GeneID" id="54294079"/>
<evidence type="ECO:0000256" key="4">
    <source>
        <dbReference type="ARBA" id="ARBA00022454"/>
    </source>
</evidence>
<dbReference type="Pfam" id="PF02463">
    <property type="entry name" value="SMC_N"/>
    <property type="match status" value="1"/>
</dbReference>
<comment type="similarity">
    <text evidence="3">Belongs to the SMC family. SMC6 subfamily.</text>
</comment>
<evidence type="ECO:0000256" key="12">
    <source>
        <dbReference type="SAM" id="Coils"/>
    </source>
</evidence>
<dbReference type="GO" id="GO:0005634">
    <property type="term" value="C:nucleus"/>
    <property type="evidence" value="ECO:0007669"/>
    <property type="project" value="UniProtKB-SubCell"/>
</dbReference>
<evidence type="ECO:0000256" key="10">
    <source>
        <dbReference type="ARBA" id="ARBA00023204"/>
    </source>
</evidence>
<dbReference type="GO" id="GO:0030915">
    <property type="term" value="C:Smc5-Smc6 complex"/>
    <property type="evidence" value="ECO:0007669"/>
    <property type="project" value="TreeGrafter"/>
</dbReference>
<keyword evidence="10" id="KW-0234">DNA repair</keyword>
<dbReference type="GO" id="GO:0005524">
    <property type="term" value="F:ATP binding"/>
    <property type="evidence" value="ECO:0007669"/>
    <property type="project" value="UniProtKB-KW"/>
</dbReference>
<evidence type="ECO:0000259" key="14">
    <source>
        <dbReference type="Pfam" id="PF02463"/>
    </source>
</evidence>
<comment type="subcellular location">
    <subcellularLocation>
        <location evidence="2">Chromosome</location>
    </subcellularLocation>
    <subcellularLocation>
        <location evidence="1">Nucleus</location>
    </subcellularLocation>
</comment>
<dbReference type="SUPFAM" id="SSF52540">
    <property type="entry name" value="P-loop containing nucleoside triphosphate hydrolases"/>
    <property type="match status" value="1"/>
</dbReference>
<evidence type="ECO:0000256" key="5">
    <source>
        <dbReference type="ARBA" id="ARBA00022741"/>
    </source>
</evidence>
<evidence type="ECO:0000313" key="15">
    <source>
        <dbReference type="EMBL" id="KAF2144764.1"/>
    </source>
</evidence>
<reference evidence="15" key="1">
    <citation type="journal article" date="2020" name="Stud. Mycol.">
        <title>101 Dothideomycetes genomes: a test case for predicting lifestyles and emergence of pathogens.</title>
        <authorList>
            <person name="Haridas S."/>
            <person name="Albert R."/>
            <person name="Binder M."/>
            <person name="Bloem J."/>
            <person name="Labutti K."/>
            <person name="Salamov A."/>
            <person name="Andreopoulos B."/>
            <person name="Baker S."/>
            <person name="Barry K."/>
            <person name="Bills G."/>
            <person name="Bluhm B."/>
            <person name="Cannon C."/>
            <person name="Castanera R."/>
            <person name="Culley D."/>
            <person name="Daum C."/>
            <person name="Ezra D."/>
            <person name="Gonzalez J."/>
            <person name="Henrissat B."/>
            <person name="Kuo A."/>
            <person name="Liang C."/>
            <person name="Lipzen A."/>
            <person name="Lutzoni F."/>
            <person name="Magnuson J."/>
            <person name="Mondo S."/>
            <person name="Nolan M."/>
            <person name="Ohm R."/>
            <person name="Pangilinan J."/>
            <person name="Park H.-J."/>
            <person name="Ramirez L."/>
            <person name="Alfaro M."/>
            <person name="Sun H."/>
            <person name="Tritt A."/>
            <person name="Yoshinaga Y."/>
            <person name="Zwiers L.-H."/>
            <person name="Turgeon B."/>
            <person name="Goodwin S."/>
            <person name="Spatafora J."/>
            <person name="Crous P."/>
            <person name="Grigoriev I."/>
        </authorList>
    </citation>
    <scope>NUCLEOTIDE SEQUENCE</scope>
    <source>
        <strain evidence="15">CBS 121167</strain>
    </source>
</reference>
<feature type="region of interest" description="Disordered" evidence="13">
    <location>
        <begin position="961"/>
        <end position="980"/>
    </location>
</feature>
<dbReference type="Proteomes" id="UP000799438">
    <property type="component" value="Unassembled WGS sequence"/>
</dbReference>
<name>A0A6A6BNE8_9PEZI</name>
<keyword evidence="5" id="KW-0547">Nucleotide-binding</keyword>